<feature type="compositionally biased region" description="Polar residues" evidence="8">
    <location>
        <begin position="20"/>
        <end position="30"/>
    </location>
</feature>
<comment type="similarity">
    <text evidence="2 7">Belongs to the TVP38/TMEM64 family.</text>
</comment>
<dbReference type="PANTHER" id="PTHR12677:SF59">
    <property type="entry name" value="GOLGI APPARATUS MEMBRANE PROTEIN TVP38-RELATED"/>
    <property type="match status" value="1"/>
</dbReference>
<feature type="transmembrane region" description="Helical" evidence="7">
    <location>
        <begin position="224"/>
        <end position="245"/>
    </location>
</feature>
<gene>
    <name evidence="10" type="ORF">GKZ75_11600</name>
</gene>
<keyword evidence="3 7" id="KW-1003">Cell membrane</keyword>
<evidence type="ECO:0000256" key="2">
    <source>
        <dbReference type="ARBA" id="ARBA00008640"/>
    </source>
</evidence>
<feature type="transmembrane region" description="Helical" evidence="7">
    <location>
        <begin position="50"/>
        <end position="68"/>
    </location>
</feature>
<dbReference type="AlphaFoldDB" id="A0A6N9R051"/>
<evidence type="ECO:0000313" key="10">
    <source>
        <dbReference type="EMBL" id="NDO78849.1"/>
    </source>
</evidence>
<protein>
    <recommendedName>
        <fullName evidence="7">TVP38/TMEM64 family membrane protein</fullName>
    </recommendedName>
</protein>
<feature type="transmembrane region" description="Helical" evidence="7">
    <location>
        <begin position="105"/>
        <end position="138"/>
    </location>
</feature>
<feature type="transmembrane region" description="Helical" evidence="7">
    <location>
        <begin position="80"/>
        <end position="99"/>
    </location>
</feature>
<proteinExistence type="inferred from homology"/>
<comment type="subcellular location">
    <subcellularLocation>
        <location evidence="1 7">Cell membrane</location>
        <topology evidence="1 7">Multi-pass membrane protein</topology>
    </subcellularLocation>
</comment>
<evidence type="ECO:0000256" key="7">
    <source>
        <dbReference type="RuleBase" id="RU366058"/>
    </source>
</evidence>
<feature type="region of interest" description="Disordered" evidence="8">
    <location>
        <begin position="13"/>
        <end position="38"/>
    </location>
</feature>
<dbReference type="InterPro" id="IPR015414">
    <property type="entry name" value="TMEM64"/>
</dbReference>
<keyword evidence="5 7" id="KW-1133">Transmembrane helix</keyword>
<dbReference type="Proteomes" id="UP000471026">
    <property type="component" value="Unassembled WGS sequence"/>
</dbReference>
<accession>A0A6N9R051</accession>
<evidence type="ECO:0000313" key="11">
    <source>
        <dbReference type="Proteomes" id="UP000471026"/>
    </source>
</evidence>
<keyword evidence="4 7" id="KW-0812">Transmembrane</keyword>
<keyword evidence="6 7" id="KW-0472">Membrane</keyword>
<reference evidence="10 11" key="1">
    <citation type="submission" date="2019-11" db="EMBL/GenBank/DDBJ databases">
        <title>Draft genome sequence of Kocuria indica DP-K7, a methyl red degrading Actinobacterium.</title>
        <authorList>
            <person name="Kumaran S."/>
            <person name="Tischler D."/>
            <person name="Ngo A.C.R."/>
            <person name="Schultes F."/>
        </authorList>
    </citation>
    <scope>NUCLEOTIDE SEQUENCE [LARGE SCALE GENOMIC DNA]</scope>
    <source>
        <strain evidence="10 11">DP-K7</strain>
    </source>
</reference>
<comment type="caution">
    <text evidence="10">The sequence shown here is derived from an EMBL/GenBank/DDBJ whole genome shotgun (WGS) entry which is preliminary data.</text>
</comment>
<evidence type="ECO:0000256" key="6">
    <source>
        <dbReference type="ARBA" id="ARBA00023136"/>
    </source>
</evidence>
<evidence type="ECO:0000256" key="5">
    <source>
        <dbReference type="ARBA" id="ARBA00022989"/>
    </source>
</evidence>
<dbReference type="PANTHER" id="PTHR12677">
    <property type="entry name" value="GOLGI APPARATUS MEMBRANE PROTEIN TVP38-RELATED"/>
    <property type="match status" value="1"/>
</dbReference>
<feature type="domain" description="VTT" evidence="9">
    <location>
        <begin position="101"/>
        <end position="217"/>
    </location>
</feature>
<organism evidence="10 11">
    <name type="scientific">Kocuria marina subsp. indica</name>
    <dbReference type="NCBI Taxonomy" id="1049583"/>
    <lineage>
        <taxon>Bacteria</taxon>
        <taxon>Bacillati</taxon>
        <taxon>Actinomycetota</taxon>
        <taxon>Actinomycetes</taxon>
        <taxon>Micrococcales</taxon>
        <taxon>Micrococcaceae</taxon>
        <taxon>Kocuria</taxon>
    </lineage>
</organism>
<dbReference type="GO" id="GO:0005886">
    <property type="term" value="C:plasma membrane"/>
    <property type="evidence" value="ECO:0007669"/>
    <property type="project" value="UniProtKB-SubCell"/>
</dbReference>
<evidence type="ECO:0000256" key="3">
    <source>
        <dbReference type="ARBA" id="ARBA00022475"/>
    </source>
</evidence>
<dbReference type="EMBL" id="WMHZ01000018">
    <property type="protein sequence ID" value="NDO78849.1"/>
    <property type="molecule type" value="Genomic_DNA"/>
</dbReference>
<evidence type="ECO:0000259" key="9">
    <source>
        <dbReference type="Pfam" id="PF09335"/>
    </source>
</evidence>
<dbReference type="Pfam" id="PF09335">
    <property type="entry name" value="VTT_dom"/>
    <property type="match status" value="1"/>
</dbReference>
<evidence type="ECO:0000256" key="4">
    <source>
        <dbReference type="ARBA" id="ARBA00022692"/>
    </source>
</evidence>
<sequence length="268" mass="28259">MLVVQWVPVATRFHPEPSPDDSSTGEASRASSGPDDGDSMSSWVTWARNAALILVLVLMVWLAFTVHLPSQAELEATIDGYGWAGWLVFILIYAIVAVTPIPVTIMAVTAGVLFGATLGSVFSVVAALIGGWGGYWLARGLGKHTTRKIMGKHADTVENYLTGAGFEAVATLRLAPGIPYWPVNYGCGALGIPQSVFLSASALTVIPGQVALVGLGALVTDPTWPHLIVFGVACLVSVVATIIAFRRWRSVAAQNRRAEESAEGSADT</sequence>
<evidence type="ECO:0000256" key="8">
    <source>
        <dbReference type="SAM" id="MobiDB-lite"/>
    </source>
</evidence>
<evidence type="ECO:0000256" key="1">
    <source>
        <dbReference type="ARBA" id="ARBA00004651"/>
    </source>
</evidence>
<feature type="transmembrane region" description="Helical" evidence="7">
    <location>
        <begin position="196"/>
        <end position="218"/>
    </location>
</feature>
<name>A0A6N9R051_9MICC</name>
<dbReference type="InterPro" id="IPR032816">
    <property type="entry name" value="VTT_dom"/>
</dbReference>